<dbReference type="SMART" id="SM00449">
    <property type="entry name" value="SPRY"/>
    <property type="match status" value="1"/>
</dbReference>
<evidence type="ECO:0000259" key="7">
    <source>
        <dbReference type="PROSITE" id="PS50188"/>
    </source>
</evidence>
<gene>
    <name evidence="8" type="ORF">UPYG_G00328530</name>
</gene>
<dbReference type="SMART" id="SM00589">
    <property type="entry name" value="PRY"/>
    <property type="match status" value="1"/>
</dbReference>
<dbReference type="Pfam" id="PF00643">
    <property type="entry name" value="zf-B_box"/>
    <property type="match status" value="1"/>
</dbReference>
<accession>A0ABD0WJC1</accession>
<dbReference type="CDD" id="cd12893">
    <property type="entry name" value="SPRY_PRY_TRIM35"/>
    <property type="match status" value="1"/>
</dbReference>
<keyword evidence="5" id="KW-0175">Coiled coil</keyword>
<evidence type="ECO:0000256" key="2">
    <source>
        <dbReference type="ARBA" id="ARBA00022771"/>
    </source>
</evidence>
<dbReference type="AlphaFoldDB" id="A0ABD0WJC1"/>
<feature type="domain" description="B box-type" evidence="6">
    <location>
        <begin position="89"/>
        <end position="129"/>
    </location>
</feature>
<dbReference type="Gene3D" id="3.30.160.60">
    <property type="entry name" value="Classic Zinc Finger"/>
    <property type="match status" value="1"/>
</dbReference>
<evidence type="ECO:0000256" key="1">
    <source>
        <dbReference type="ARBA" id="ARBA00022723"/>
    </source>
</evidence>
<evidence type="ECO:0000313" key="9">
    <source>
        <dbReference type="Proteomes" id="UP001557470"/>
    </source>
</evidence>
<dbReference type="InterPro" id="IPR000315">
    <property type="entry name" value="Znf_B-box"/>
</dbReference>
<dbReference type="PROSITE" id="PS50188">
    <property type="entry name" value="B302_SPRY"/>
    <property type="match status" value="1"/>
</dbReference>
<dbReference type="InterPro" id="IPR003879">
    <property type="entry name" value="Butyrophylin_SPRY"/>
</dbReference>
<dbReference type="PROSITE" id="PS50119">
    <property type="entry name" value="ZF_BBOX"/>
    <property type="match status" value="1"/>
</dbReference>
<name>A0ABD0WJC1_UMBPY</name>
<dbReference type="EMBL" id="JAGEUA010000010">
    <property type="protein sequence ID" value="KAL0964761.1"/>
    <property type="molecule type" value="Genomic_DNA"/>
</dbReference>
<dbReference type="Gene3D" id="2.60.120.920">
    <property type="match status" value="1"/>
</dbReference>
<dbReference type="SUPFAM" id="SSF57845">
    <property type="entry name" value="B-box zinc-binding domain"/>
    <property type="match status" value="1"/>
</dbReference>
<feature type="domain" description="B30.2/SPRY" evidence="7">
    <location>
        <begin position="276"/>
        <end position="468"/>
    </location>
</feature>
<dbReference type="InterPro" id="IPR017907">
    <property type="entry name" value="Znf_RING_CS"/>
</dbReference>
<dbReference type="InterPro" id="IPR003877">
    <property type="entry name" value="SPRY_dom"/>
</dbReference>
<dbReference type="InterPro" id="IPR050143">
    <property type="entry name" value="TRIM/RBCC"/>
</dbReference>
<dbReference type="InterPro" id="IPR001870">
    <property type="entry name" value="B30.2/SPRY"/>
</dbReference>
<reference evidence="8 9" key="1">
    <citation type="submission" date="2024-06" db="EMBL/GenBank/DDBJ databases">
        <authorList>
            <person name="Pan Q."/>
            <person name="Wen M."/>
            <person name="Jouanno E."/>
            <person name="Zahm M."/>
            <person name="Klopp C."/>
            <person name="Cabau C."/>
            <person name="Louis A."/>
            <person name="Berthelot C."/>
            <person name="Parey E."/>
            <person name="Roest Crollius H."/>
            <person name="Montfort J."/>
            <person name="Robinson-Rechavi M."/>
            <person name="Bouchez O."/>
            <person name="Lampietro C."/>
            <person name="Lopez Roques C."/>
            <person name="Donnadieu C."/>
            <person name="Postlethwait J."/>
            <person name="Bobe J."/>
            <person name="Verreycken H."/>
            <person name="Guiguen Y."/>
        </authorList>
    </citation>
    <scope>NUCLEOTIDE SEQUENCE [LARGE SCALE GENOMIC DNA]</scope>
    <source>
        <strain evidence="8">Up_M1</strain>
        <tissue evidence="8">Testis</tissue>
    </source>
</reference>
<evidence type="ECO:0000256" key="4">
    <source>
        <dbReference type="PROSITE-ProRule" id="PRU00024"/>
    </source>
</evidence>
<comment type="caution">
    <text evidence="8">The sequence shown here is derived from an EMBL/GenBank/DDBJ whole genome shotgun (WGS) entry which is preliminary data.</text>
</comment>
<dbReference type="SUPFAM" id="SSF49899">
    <property type="entry name" value="Concanavalin A-like lectins/glucanases"/>
    <property type="match status" value="1"/>
</dbReference>
<proteinExistence type="predicted"/>
<dbReference type="FunFam" id="2.60.120.920:FF:000004">
    <property type="entry name" value="Butyrophilin subfamily 1 member A1"/>
    <property type="match status" value="1"/>
</dbReference>
<organism evidence="8 9">
    <name type="scientific">Umbra pygmaea</name>
    <name type="common">Eastern mudminnow</name>
    <dbReference type="NCBI Taxonomy" id="75934"/>
    <lineage>
        <taxon>Eukaryota</taxon>
        <taxon>Metazoa</taxon>
        <taxon>Chordata</taxon>
        <taxon>Craniata</taxon>
        <taxon>Vertebrata</taxon>
        <taxon>Euteleostomi</taxon>
        <taxon>Actinopterygii</taxon>
        <taxon>Neopterygii</taxon>
        <taxon>Teleostei</taxon>
        <taxon>Protacanthopterygii</taxon>
        <taxon>Esociformes</taxon>
        <taxon>Umbridae</taxon>
        <taxon>Umbra</taxon>
    </lineage>
</organism>
<evidence type="ECO:0000259" key="6">
    <source>
        <dbReference type="PROSITE" id="PS50119"/>
    </source>
</evidence>
<evidence type="ECO:0000313" key="8">
    <source>
        <dbReference type="EMBL" id="KAL0964761.1"/>
    </source>
</evidence>
<dbReference type="InterPro" id="IPR013320">
    <property type="entry name" value="ConA-like_dom_sf"/>
</dbReference>
<dbReference type="InterPro" id="IPR043136">
    <property type="entry name" value="B30.2/SPRY_sf"/>
</dbReference>
<dbReference type="GO" id="GO:0008270">
    <property type="term" value="F:zinc ion binding"/>
    <property type="evidence" value="ECO:0007669"/>
    <property type="project" value="UniProtKB-KW"/>
</dbReference>
<dbReference type="Proteomes" id="UP001557470">
    <property type="component" value="Unassembled WGS sequence"/>
</dbReference>
<dbReference type="PRINTS" id="PR01407">
    <property type="entry name" value="BUTYPHLNCDUF"/>
</dbReference>
<protein>
    <submittedName>
        <fullName evidence="8">Uncharacterized protein</fullName>
    </submittedName>
</protein>
<sequence>MASEQNAGEVPSIPQEEALCPGCQSLSPLVLPCGHSLCEACLKLCEGELGQGGCTVCYGRELLDCVLKRMLDSLFQGQRRRRSREEEERVQELCLLHSQRLELFCVEDEEPVCVECQSEEHDNHVCCPIDEAVDDCKTELRSALRPLQAKMEALISIKKNCEESALHIKTQAEQTERLVQVEFEKLHQFLQDEEAAILSAVKEEEEEKTQRMKDRVENISEQIDSLAAAIEETEEAMDSDDISFLKDFKKISERTQMTIQVPEEMSGTLLNVAKHLGRLQYRIWEKMQDAVIYTPVTLDPNTADVCLSLSDDLTSLWYTEEDNHVPDNCERFCCHECVLGAEGFSSGRHTWDVEVGENSEWAVGVAQETVSRKDWFPPSPDTGLWTICYYAEMCRARTPNATPLVLKRKLQTVRVQLDLERGRVTFSDASDNTVIYTFKHKFTQRVFPYFSSTSKRYPLRILPRKVSIIAE</sequence>
<keyword evidence="2 4" id="KW-0863">Zinc-finger</keyword>
<keyword evidence="3" id="KW-0862">Zinc</keyword>
<keyword evidence="1" id="KW-0479">Metal-binding</keyword>
<dbReference type="PROSITE" id="PS00518">
    <property type="entry name" value="ZF_RING_1"/>
    <property type="match status" value="1"/>
</dbReference>
<dbReference type="Pfam" id="PF00622">
    <property type="entry name" value="SPRY"/>
    <property type="match status" value="1"/>
</dbReference>
<keyword evidence="9" id="KW-1185">Reference proteome</keyword>
<dbReference type="PANTHER" id="PTHR24103">
    <property type="entry name" value="E3 UBIQUITIN-PROTEIN LIGASE TRIM"/>
    <property type="match status" value="1"/>
</dbReference>
<feature type="coiled-coil region" evidence="5">
    <location>
        <begin position="202"/>
        <end position="236"/>
    </location>
</feature>
<evidence type="ECO:0000256" key="3">
    <source>
        <dbReference type="ARBA" id="ARBA00022833"/>
    </source>
</evidence>
<dbReference type="InterPro" id="IPR006574">
    <property type="entry name" value="PRY"/>
</dbReference>
<dbReference type="Pfam" id="PF13765">
    <property type="entry name" value="PRY"/>
    <property type="match status" value="1"/>
</dbReference>
<dbReference type="SMART" id="SM00336">
    <property type="entry name" value="BBOX"/>
    <property type="match status" value="1"/>
</dbReference>
<evidence type="ECO:0000256" key="5">
    <source>
        <dbReference type="SAM" id="Coils"/>
    </source>
</evidence>